<keyword evidence="9" id="KW-1185">Reference proteome</keyword>
<keyword evidence="5" id="KW-0597">Phosphoprotein</keyword>
<accession>A0ABT3PKW3</accession>
<dbReference type="PROSITE" id="PS50110">
    <property type="entry name" value="RESPONSE_REGULATORY"/>
    <property type="match status" value="1"/>
</dbReference>
<dbReference type="SMART" id="SM00382">
    <property type="entry name" value="AAA"/>
    <property type="match status" value="1"/>
</dbReference>
<dbReference type="InterPro" id="IPR009057">
    <property type="entry name" value="Homeodomain-like_sf"/>
</dbReference>
<dbReference type="Pfam" id="PF00072">
    <property type="entry name" value="Response_reg"/>
    <property type="match status" value="1"/>
</dbReference>
<name>A0ABT3PKW3_9BACT</name>
<dbReference type="Proteomes" id="UP001207918">
    <property type="component" value="Unassembled WGS sequence"/>
</dbReference>
<dbReference type="SUPFAM" id="SSF46689">
    <property type="entry name" value="Homeodomain-like"/>
    <property type="match status" value="1"/>
</dbReference>
<evidence type="ECO:0000313" key="8">
    <source>
        <dbReference type="EMBL" id="MCW9706556.1"/>
    </source>
</evidence>
<organism evidence="8 9">
    <name type="scientific">Fodinibius salsisoli</name>
    <dbReference type="NCBI Taxonomy" id="2820877"/>
    <lineage>
        <taxon>Bacteria</taxon>
        <taxon>Pseudomonadati</taxon>
        <taxon>Balneolota</taxon>
        <taxon>Balneolia</taxon>
        <taxon>Balneolales</taxon>
        <taxon>Balneolaceae</taxon>
        <taxon>Fodinibius</taxon>
    </lineage>
</organism>
<feature type="modified residue" description="4-aspartylphosphate" evidence="5">
    <location>
        <position position="53"/>
    </location>
</feature>
<dbReference type="Gene3D" id="3.40.50.2300">
    <property type="match status" value="1"/>
</dbReference>
<dbReference type="Gene3D" id="3.40.50.300">
    <property type="entry name" value="P-loop containing nucleotide triphosphate hydrolases"/>
    <property type="match status" value="1"/>
</dbReference>
<dbReference type="Gene3D" id="1.10.8.60">
    <property type="match status" value="1"/>
</dbReference>
<dbReference type="SUPFAM" id="SSF52172">
    <property type="entry name" value="CheY-like"/>
    <property type="match status" value="1"/>
</dbReference>
<dbReference type="InterPro" id="IPR025662">
    <property type="entry name" value="Sigma_54_int_dom_ATP-bd_1"/>
</dbReference>
<keyword evidence="4" id="KW-0804">Transcription</keyword>
<dbReference type="Pfam" id="PF00158">
    <property type="entry name" value="Sigma54_activat"/>
    <property type="match status" value="1"/>
</dbReference>
<dbReference type="InterPro" id="IPR001789">
    <property type="entry name" value="Sig_transdc_resp-reg_receiver"/>
</dbReference>
<dbReference type="Pfam" id="PF02954">
    <property type="entry name" value="HTH_8"/>
    <property type="match status" value="1"/>
</dbReference>
<dbReference type="EMBL" id="JAGGJA010000004">
    <property type="protein sequence ID" value="MCW9706556.1"/>
    <property type="molecule type" value="Genomic_DNA"/>
</dbReference>
<feature type="domain" description="Response regulatory" evidence="7">
    <location>
        <begin position="4"/>
        <end position="118"/>
    </location>
</feature>
<dbReference type="InterPro" id="IPR011006">
    <property type="entry name" value="CheY-like_superfamily"/>
</dbReference>
<evidence type="ECO:0000256" key="2">
    <source>
        <dbReference type="ARBA" id="ARBA00022840"/>
    </source>
</evidence>
<proteinExistence type="predicted"/>
<keyword evidence="1" id="KW-0547">Nucleotide-binding</keyword>
<evidence type="ECO:0000256" key="1">
    <source>
        <dbReference type="ARBA" id="ARBA00022741"/>
    </source>
</evidence>
<feature type="domain" description="Sigma-54 factor interaction" evidence="6">
    <location>
        <begin position="143"/>
        <end position="368"/>
    </location>
</feature>
<dbReference type="PROSITE" id="PS00676">
    <property type="entry name" value="SIGMA54_INTERACT_2"/>
    <property type="match status" value="1"/>
</dbReference>
<evidence type="ECO:0000256" key="3">
    <source>
        <dbReference type="ARBA" id="ARBA00023015"/>
    </source>
</evidence>
<keyword evidence="3" id="KW-0805">Transcription regulation</keyword>
<evidence type="ECO:0000259" key="7">
    <source>
        <dbReference type="PROSITE" id="PS50110"/>
    </source>
</evidence>
<dbReference type="InterPro" id="IPR027417">
    <property type="entry name" value="P-loop_NTPase"/>
</dbReference>
<dbReference type="InterPro" id="IPR058031">
    <property type="entry name" value="AAA_lid_NorR"/>
</dbReference>
<evidence type="ECO:0000256" key="5">
    <source>
        <dbReference type="PROSITE-ProRule" id="PRU00169"/>
    </source>
</evidence>
<dbReference type="SMART" id="SM00448">
    <property type="entry name" value="REC"/>
    <property type="match status" value="1"/>
</dbReference>
<dbReference type="PANTHER" id="PTHR32071:SF121">
    <property type="entry name" value="SIGMA L-DEPENDENT TRANSCRIPTIONAL REGULATOR YQIR-RELATED"/>
    <property type="match status" value="1"/>
</dbReference>
<dbReference type="PANTHER" id="PTHR32071">
    <property type="entry name" value="TRANSCRIPTIONAL REGULATORY PROTEIN"/>
    <property type="match status" value="1"/>
</dbReference>
<comment type="caution">
    <text evidence="8">The sequence shown here is derived from an EMBL/GenBank/DDBJ whole genome shotgun (WGS) entry which is preliminary data.</text>
</comment>
<dbReference type="CDD" id="cd00009">
    <property type="entry name" value="AAA"/>
    <property type="match status" value="1"/>
</dbReference>
<dbReference type="Gene3D" id="1.10.10.60">
    <property type="entry name" value="Homeodomain-like"/>
    <property type="match status" value="1"/>
</dbReference>
<dbReference type="InterPro" id="IPR002078">
    <property type="entry name" value="Sigma_54_int"/>
</dbReference>
<dbReference type="InterPro" id="IPR003593">
    <property type="entry name" value="AAA+_ATPase"/>
</dbReference>
<gene>
    <name evidence="8" type="ORF">J6I44_06800</name>
</gene>
<evidence type="ECO:0000313" key="9">
    <source>
        <dbReference type="Proteomes" id="UP001207918"/>
    </source>
</evidence>
<dbReference type="PROSITE" id="PS00675">
    <property type="entry name" value="SIGMA54_INTERACT_1"/>
    <property type="match status" value="1"/>
</dbReference>
<dbReference type="RefSeq" id="WP_265765279.1">
    <property type="nucleotide sequence ID" value="NZ_JAGGJA010000004.1"/>
</dbReference>
<reference evidence="8 9" key="1">
    <citation type="submission" date="2021-03" db="EMBL/GenBank/DDBJ databases">
        <title>Aliifodinibius sp. nov., a new bacterium isolated from saline soil.</title>
        <authorList>
            <person name="Galisteo C."/>
            <person name="De La Haba R."/>
            <person name="Sanchez-Porro C."/>
            <person name="Ventosa A."/>
        </authorList>
    </citation>
    <scope>NUCLEOTIDE SEQUENCE [LARGE SCALE GENOMIC DNA]</scope>
    <source>
        <strain evidence="8 9">1BSP15-2V2</strain>
    </source>
</reference>
<dbReference type="InterPro" id="IPR025943">
    <property type="entry name" value="Sigma_54_int_dom_ATP-bd_2"/>
</dbReference>
<evidence type="ECO:0000259" key="6">
    <source>
        <dbReference type="PROSITE" id="PS50045"/>
    </source>
</evidence>
<evidence type="ECO:0000256" key="4">
    <source>
        <dbReference type="ARBA" id="ARBA00023163"/>
    </source>
</evidence>
<dbReference type="PROSITE" id="PS50045">
    <property type="entry name" value="SIGMA54_INTERACT_4"/>
    <property type="match status" value="1"/>
</dbReference>
<dbReference type="Pfam" id="PF25601">
    <property type="entry name" value="AAA_lid_14"/>
    <property type="match status" value="1"/>
</dbReference>
<dbReference type="SUPFAM" id="SSF52540">
    <property type="entry name" value="P-loop containing nucleoside triphosphate hydrolases"/>
    <property type="match status" value="1"/>
</dbReference>
<sequence>MNKNVLIIDDEERFRELLARVIGLEGFTIFQAKNAREGFQIMEREGISVVVTDVKLPGINGLEILRRVKKEYPLIEVIVITAFGTIEDGVNAMKQGAFDYITKGDEDDHIHVVVERAVEKAQMKSKLQHLEQRMESQYSFENIIGESKAIQEAKQMANKVASSDMSVLLQGETGTGKELFAQAIHQASPRKNGPFVALNCSAFPKDMLQSELFGFKKGAFTGADHSKKGLIEEADTGSLFLDEIGEMDVGLQAKLLRFLENKTFTKLGDTKQQSVDIRVIAATNKRLREEAEAKDFRDDLYYRLAGFTIDIPPLRDRTGDIPLLAHFFLKRVKNKVRDIDDDVLSLLEDYPWRGNIRELKNIIERAAILAEEDHITADLLPPELRQNSQTAIVSPSSTLEEVERSHIKRVLDDVDGNKTKAAEILGIGTSTLYRKIESYNL</sequence>
<keyword evidence="2" id="KW-0067">ATP-binding</keyword>
<dbReference type="InterPro" id="IPR002197">
    <property type="entry name" value="HTH_Fis"/>
</dbReference>
<dbReference type="PRINTS" id="PR01590">
    <property type="entry name" value="HTHFIS"/>
</dbReference>
<protein>
    <submittedName>
        <fullName evidence="8">Sigma-54-dependent Fis family transcriptional regulator</fullName>
    </submittedName>
</protein>